<proteinExistence type="predicted"/>
<sequence length="412" mass="43164">MRRALQNTGWLMGARGINAVLSLVYLALATRALGLEGFGQFVIAFTFAQLVVGFTSFQTWQAVVRWGQDEDGRNTATGYALALDAVTVMVGTLAAALILALAGDWLPIPPDLRLPTFLFTFVSLLSIRSTPTGLLRVHDRYARAAAADATTSVMRAVGAAVVAFTAPSIAAFLVVWGIAEIATAAMYWRMAGQTETIRWRRFSLTRLPKEQAALTGGTWSFVIGTSLTGMLTIASRQLLVLLVGAFGGAALAGIYRVAAQLGEGLLKLAQALLRAVYPELVRNPESARKLAGKMTKLAVGTGVVVVGFGLVAGEWIIVAIAGSAFLAAYWPMIILAAAAALELAGASLEALLLAHGKAITNFLLRGIPTAIGLVALPWLVDWLGAAGAALVVLGTSVFAVTGFVLATRRGVG</sequence>
<feature type="transmembrane region" description="Helical" evidence="6">
    <location>
        <begin position="328"/>
        <end position="353"/>
    </location>
</feature>
<name>A0ABP9K716_9SPHN</name>
<keyword evidence="2" id="KW-1003">Cell membrane</keyword>
<dbReference type="InterPro" id="IPR050833">
    <property type="entry name" value="Poly_Biosynth_Transport"/>
</dbReference>
<dbReference type="Proteomes" id="UP001500518">
    <property type="component" value="Unassembled WGS sequence"/>
</dbReference>
<accession>A0ABP9K716</accession>
<organism evidence="7 8">
    <name type="scientific">Erythrobacter westpacificensis</name>
    <dbReference type="NCBI Taxonomy" id="1055231"/>
    <lineage>
        <taxon>Bacteria</taxon>
        <taxon>Pseudomonadati</taxon>
        <taxon>Pseudomonadota</taxon>
        <taxon>Alphaproteobacteria</taxon>
        <taxon>Sphingomonadales</taxon>
        <taxon>Erythrobacteraceae</taxon>
        <taxon>Erythrobacter/Porphyrobacter group</taxon>
        <taxon>Erythrobacter</taxon>
    </lineage>
</organism>
<feature type="transmembrane region" description="Helical" evidence="6">
    <location>
        <begin position="239"/>
        <end position="258"/>
    </location>
</feature>
<dbReference type="PANTHER" id="PTHR30250:SF31">
    <property type="entry name" value="INNER MEMBRANE PROTEIN YGHQ"/>
    <property type="match status" value="1"/>
</dbReference>
<feature type="transmembrane region" description="Helical" evidence="6">
    <location>
        <begin position="112"/>
        <end position="129"/>
    </location>
</feature>
<comment type="caution">
    <text evidence="7">The sequence shown here is derived from an EMBL/GenBank/DDBJ whole genome shotgun (WGS) entry which is preliminary data.</text>
</comment>
<evidence type="ECO:0000256" key="2">
    <source>
        <dbReference type="ARBA" id="ARBA00022475"/>
    </source>
</evidence>
<evidence type="ECO:0000313" key="7">
    <source>
        <dbReference type="EMBL" id="GAA5052295.1"/>
    </source>
</evidence>
<keyword evidence="4 6" id="KW-1133">Transmembrane helix</keyword>
<feature type="transmembrane region" description="Helical" evidence="6">
    <location>
        <begin position="386"/>
        <end position="406"/>
    </location>
</feature>
<keyword evidence="5 6" id="KW-0472">Membrane</keyword>
<dbReference type="PANTHER" id="PTHR30250">
    <property type="entry name" value="PST FAMILY PREDICTED COLANIC ACID TRANSPORTER"/>
    <property type="match status" value="1"/>
</dbReference>
<reference evidence="8" key="1">
    <citation type="journal article" date="2019" name="Int. J. Syst. Evol. Microbiol.">
        <title>The Global Catalogue of Microorganisms (GCM) 10K type strain sequencing project: providing services to taxonomists for standard genome sequencing and annotation.</title>
        <authorList>
            <consortium name="The Broad Institute Genomics Platform"/>
            <consortium name="The Broad Institute Genome Sequencing Center for Infectious Disease"/>
            <person name="Wu L."/>
            <person name="Ma J."/>
        </authorList>
    </citation>
    <scope>NUCLEOTIDE SEQUENCE [LARGE SCALE GENOMIC DNA]</scope>
    <source>
        <strain evidence="8">JCM 18014</strain>
    </source>
</reference>
<evidence type="ECO:0000256" key="5">
    <source>
        <dbReference type="ARBA" id="ARBA00023136"/>
    </source>
</evidence>
<keyword evidence="8" id="KW-1185">Reference proteome</keyword>
<feature type="transmembrane region" description="Helical" evidence="6">
    <location>
        <begin position="78"/>
        <end position="100"/>
    </location>
</feature>
<feature type="transmembrane region" description="Helical" evidence="6">
    <location>
        <begin position="12"/>
        <end position="32"/>
    </location>
</feature>
<evidence type="ECO:0000256" key="1">
    <source>
        <dbReference type="ARBA" id="ARBA00004651"/>
    </source>
</evidence>
<evidence type="ECO:0000256" key="3">
    <source>
        <dbReference type="ARBA" id="ARBA00022692"/>
    </source>
</evidence>
<dbReference type="Pfam" id="PF01943">
    <property type="entry name" value="Polysacc_synt"/>
    <property type="match status" value="1"/>
</dbReference>
<feature type="transmembrane region" description="Helical" evidence="6">
    <location>
        <begin position="297"/>
        <end position="322"/>
    </location>
</feature>
<evidence type="ECO:0000256" key="4">
    <source>
        <dbReference type="ARBA" id="ARBA00022989"/>
    </source>
</evidence>
<dbReference type="InterPro" id="IPR002797">
    <property type="entry name" value="Polysacc_synth"/>
</dbReference>
<evidence type="ECO:0000313" key="8">
    <source>
        <dbReference type="Proteomes" id="UP001500518"/>
    </source>
</evidence>
<feature type="transmembrane region" description="Helical" evidence="6">
    <location>
        <begin position="362"/>
        <end position="380"/>
    </location>
</feature>
<feature type="transmembrane region" description="Helical" evidence="6">
    <location>
        <begin position="38"/>
        <end position="57"/>
    </location>
</feature>
<gene>
    <name evidence="7" type="ORF">GCM10023208_13010</name>
</gene>
<protein>
    <submittedName>
        <fullName evidence="7">Oligosaccharide flippase family protein</fullName>
    </submittedName>
</protein>
<dbReference type="EMBL" id="BAABHV010000009">
    <property type="protein sequence ID" value="GAA5052295.1"/>
    <property type="molecule type" value="Genomic_DNA"/>
</dbReference>
<keyword evidence="3 6" id="KW-0812">Transmembrane</keyword>
<comment type="subcellular location">
    <subcellularLocation>
        <location evidence="1">Cell membrane</location>
        <topology evidence="1">Multi-pass membrane protein</topology>
    </subcellularLocation>
</comment>
<evidence type="ECO:0000256" key="6">
    <source>
        <dbReference type="SAM" id="Phobius"/>
    </source>
</evidence>